<organism evidence="1 2">
    <name type="scientific">Catenulispora yoronensis</name>
    <dbReference type="NCBI Taxonomy" id="450799"/>
    <lineage>
        <taxon>Bacteria</taxon>
        <taxon>Bacillati</taxon>
        <taxon>Actinomycetota</taxon>
        <taxon>Actinomycetes</taxon>
        <taxon>Catenulisporales</taxon>
        <taxon>Catenulisporaceae</taxon>
        <taxon>Catenulispora</taxon>
    </lineage>
</organism>
<reference evidence="1 2" key="1">
    <citation type="journal article" date="2019" name="Int. J. Syst. Evol. Microbiol.">
        <title>The Global Catalogue of Microorganisms (GCM) 10K type strain sequencing project: providing services to taxonomists for standard genome sequencing and annotation.</title>
        <authorList>
            <consortium name="The Broad Institute Genomics Platform"/>
            <consortium name="The Broad Institute Genome Sequencing Center for Infectious Disease"/>
            <person name="Wu L."/>
            <person name="Ma J."/>
        </authorList>
    </citation>
    <scope>NUCLEOTIDE SEQUENCE [LARGE SCALE GENOMIC DNA]</scope>
    <source>
        <strain evidence="1 2">JCM 16014</strain>
    </source>
</reference>
<protein>
    <submittedName>
        <fullName evidence="1">Uncharacterized protein</fullName>
    </submittedName>
</protein>
<accession>A0ABN2V6V2</accession>
<evidence type="ECO:0000313" key="2">
    <source>
        <dbReference type="Proteomes" id="UP001500751"/>
    </source>
</evidence>
<evidence type="ECO:0000313" key="1">
    <source>
        <dbReference type="EMBL" id="GAA2052651.1"/>
    </source>
</evidence>
<gene>
    <name evidence="1" type="ORF">GCM10009839_70220</name>
</gene>
<comment type="caution">
    <text evidence="1">The sequence shown here is derived from an EMBL/GenBank/DDBJ whole genome shotgun (WGS) entry which is preliminary data.</text>
</comment>
<proteinExistence type="predicted"/>
<sequence length="69" mass="7392">MNKKAGELKSGTFVLKPGSMADWTELDDPALELSPSGAWVTLCYVGGSRSRPMPVDTLVEVRIPIPSTS</sequence>
<dbReference type="Proteomes" id="UP001500751">
    <property type="component" value="Unassembled WGS sequence"/>
</dbReference>
<dbReference type="RefSeq" id="WP_344670010.1">
    <property type="nucleotide sequence ID" value="NZ_BAAAQN010000054.1"/>
</dbReference>
<name>A0ABN2V6V2_9ACTN</name>
<keyword evidence="2" id="KW-1185">Reference proteome</keyword>
<dbReference type="EMBL" id="BAAAQN010000054">
    <property type="protein sequence ID" value="GAA2052651.1"/>
    <property type="molecule type" value="Genomic_DNA"/>
</dbReference>